<evidence type="ECO:0000259" key="6">
    <source>
        <dbReference type="Pfam" id="PF06632"/>
    </source>
</evidence>
<dbReference type="PANTHER" id="PTHR28559:SF1">
    <property type="entry name" value="DNA REPAIR PROTEIN XRCC4"/>
    <property type="match status" value="1"/>
</dbReference>
<dbReference type="Gene3D" id="1.20.5.370">
    <property type="match status" value="1"/>
</dbReference>
<organism evidence="7 8">
    <name type="scientific">Drosophila busckii</name>
    <name type="common">Fruit fly</name>
    <dbReference type="NCBI Taxonomy" id="30019"/>
    <lineage>
        <taxon>Eukaryota</taxon>
        <taxon>Metazoa</taxon>
        <taxon>Ecdysozoa</taxon>
        <taxon>Arthropoda</taxon>
        <taxon>Hexapoda</taxon>
        <taxon>Insecta</taxon>
        <taxon>Pterygota</taxon>
        <taxon>Neoptera</taxon>
        <taxon>Endopterygota</taxon>
        <taxon>Diptera</taxon>
        <taxon>Brachycera</taxon>
        <taxon>Muscomorpha</taxon>
        <taxon>Ephydroidea</taxon>
        <taxon>Drosophilidae</taxon>
        <taxon>Drosophila</taxon>
    </lineage>
</organism>
<dbReference type="SUPFAM" id="SSF58022">
    <property type="entry name" value="XRCC4, C-terminal oligomerization domain"/>
    <property type="match status" value="1"/>
</dbReference>
<dbReference type="SMR" id="A0A0M4E8W9"/>
<protein>
    <submittedName>
        <fullName evidence="7">CG3448</fullName>
    </submittedName>
</protein>
<dbReference type="GO" id="GO:0003677">
    <property type="term" value="F:DNA binding"/>
    <property type="evidence" value="ECO:0007669"/>
    <property type="project" value="InterPro"/>
</dbReference>
<gene>
    <name evidence="7" type="ORF">Dbus_chr3Lg582</name>
</gene>
<evidence type="ECO:0000256" key="3">
    <source>
        <dbReference type="ARBA" id="ARBA00023204"/>
    </source>
</evidence>
<dbReference type="InterPro" id="IPR010585">
    <property type="entry name" value="DNA_repair_prot_XRCC4"/>
</dbReference>
<dbReference type="GO" id="GO:0006310">
    <property type="term" value="P:DNA recombination"/>
    <property type="evidence" value="ECO:0007669"/>
    <property type="project" value="InterPro"/>
</dbReference>
<dbReference type="GO" id="GO:0010165">
    <property type="term" value="P:response to X-ray"/>
    <property type="evidence" value="ECO:0007669"/>
    <property type="project" value="TreeGrafter"/>
</dbReference>
<evidence type="ECO:0000256" key="5">
    <source>
        <dbReference type="SAM" id="MobiDB-lite"/>
    </source>
</evidence>
<evidence type="ECO:0000256" key="2">
    <source>
        <dbReference type="ARBA" id="ARBA00022763"/>
    </source>
</evidence>
<dbReference type="OrthoDB" id="8064436at2759"/>
<comment type="subcellular location">
    <subcellularLocation>
        <location evidence="1">Nucleus</location>
    </subcellularLocation>
</comment>
<dbReference type="GO" id="GO:0006303">
    <property type="term" value="P:double-strand break repair via nonhomologous end joining"/>
    <property type="evidence" value="ECO:0007669"/>
    <property type="project" value="TreeGrafter"/>
</dbReference>
<evidence type="ECO:0000256" key="4">
    <source>
        <dbReference type="ARBA" id="ARBA00023242"/>
    </source>
</evidence>
<evidence type="ECO:0000313" key="8">
    <source>
        <dbReference type="Proteomes" id="UP000494163"/>
    </source>
</evidence>
<feature type="domain" description="XRCC4 N-terminal" evidence="6">
    <location>
        <begin position="27"/>
        <end position="99"/>
    </location>
</feature>
<dbReference type="GO" id="GO:0005958">
    <property type="term" value="C:DNA-dependent protein kinase-DNA ligase 4 complex"/>
    <property type="evidence" value="ECO:0007669"/>
    <property type="project" value="TreeGrafter"/>
</dbReference>
<sequence length="224" mass="26134">MSESEYLVKVLQRQKLEQKQEDVKRHIYVHSKWLEDATELEFMVSCGNSCYRAVLKHDEIRVAADELEQPYDEFFKECKQALTTQLGVPGLDYDIDEDECIFKLLKCTGFETLYLDVALRRVTDCTRMLDAAIELSKRAPGDDVNAVEEETKAKQILAEYEKFVETSRLTEQKMLKKFLLLINAKKERINELEGKLRISEKSDQEQEEDDENYMDATQALTQQL</sequence>
<evidence type="ECO:0000313" key="7">
    <source>
        <dbReference type="EMBL" id="ALC43416.1"/>
    </source>
</evidence>
<dbReference type="Gene3D" id="2.170.210.10">
    <property type="entry name" value="DNA double-strand break repair and VJ recombination XRCC4, N-terminal"/>
    <property type="match status" value="1"/>
</dbReference>
<evidence type="ECO:0000256" key="1">
    <source>
        <dbReference type="ARBA" id="ARBA00004123"/>
    </source>
</evidence>
<reference evidence="7 8" key="1">
    <citation type="submission" date="2015-08" db="EMBL/GenBank/DDBJ databases">
        <title>Ancestral chromatin configuration constrains chromatin evolution on differentiating sex chromosomes in Drosophila.</title>
        <authorList>
            <person name="Zhou Q."/>
            <person name="Bachtrog D."/>
        </authorList>
    </citation>
    <scope>NUCLEOTIDE SEQUENCE [LARGE SCALE GENOMIC DNA]</scope>
    <source>
        <tissue evidence="7">Whole larvae</tissue>
    </source>
</reference>
<dbReference type="EMBL" id="CP012525">
    <property type="protein sequence ID" value="ALC43416.1"/>
    <property type="molecule type" value="Genomic_DNA"/>
</dbReference>
<dbReference type="Proteomes" id="UP000494163">
    <property type="component" value="Chromosome 3L"/>
</dbReference>
<dbReference type="AlphaFoldDB" id="A0A0M4E8W9"/>
<name>A0A0M4E8W9_DROBS</name>
<keyword evidence="3" id="KW-0234">DNA repair</keyword>
<keyword evidence="2" id="KW-0227">DNA damage</keyword>
<dbReference type="OMA" id="KVSNCYQ"/>
<dbReference type="Pfam" id="PF06632">
    <property type="entry name" value="XRCC4"/>
    <property type="match status" value="1"/>
</dbReference>
<dbReference type="InterPro" id="IPR038051">
    <property type="entry name" value="XRCC4-like_N_sf"/>
</dbReference>
<keyword evidence="8" id="KW-1185">Reference proteome</keyword>
<dbReference type="GO" id="GO:0032807">
    <property type="term" value="C:DNA ligase IV complex"/>
    <property type="evidence" value="ECO:0007669"/>
    <property type="project" value="TreeGrafter"/>
</dbReference>
<keyword evidence="4" id="KW-0539">Nucleus</keyword>
<accession>A0A0M4E8W9</accession>
<dbReference type="InterPro" id="IPR053961">
    <property type="entry name" value="XRCC4_N"/>
</dbReference>
<dbReference type="STRING" id="30019.A0A0M4E8W9"/>
<feature type="region of interest" description="Disordered" evidence="5">
    <location>
        <begin position="198"/>
        <end position="224"/>
    </location>
</feature>
<proteinExistence type="predicted"/>
<dbReference type="InterPro" id="IPR014751">
    <property type="entry name" value="XRCC4-like_C"/>
</dbReference>
<dbReference type="PANTHER" id="PTHR28559">
    <property type="entry name" value="DNA REPAIR PROTEIN XRCC4"/>
    <property type="match status" value="1"/>
</dbReference>